<dbReference type="Proteomes" id="UP001515480">
    <property type="component" value="Unassembled WGS sequence"/>
</dbReference>
<accession>A0AB34J5I5</accession>
<comment type="caution">
    <text evidence="2">The sequence shown here is derived from an EMBL/GenBank/DDBJ whole genome shotgun (WGS) entry which is preliminary data.</text>
</comment>
<evidence type="ECO:0000313" key="3">
    <source>
        <dbReference type="Proteomes" id="UP001515480"/>
    </source>
</evidence>
<name>A0AB34J5I5_PRYPA</name>
<evidence type="ECO:0000313" key="2">
    <source>
        <dbReference type="EMBL" id="KAL1514943.1"/>
    </source>
</evidence>
<dbReference type="AlphaFoldDB" id="A0AB34J5I5"/>
<dbReference type="EMBL" id="JBGBPQ010000012">
    <property type="protein sequence ID" value="KAL1514943.1"/>
    <property type="molecule type" value="Genomic_DNA"/>
</dbReference>
<feature type="compositionally biased region" description="Low complexity" evidence="1">
    <location>
        <begin position="50"/>
        <end position="68"/>
    </location>
</feature>
<evidence type="ECO:0000256" key="1">
    <source>
        <dbReference type="SAM" id="MobiDB-lite"/>
    </source>
</evidence>
<gene>
    <name evidence="2" type="ORF">AB1Y20_004019</name>
</gene>
<protein>
    <submittedName>
        <fullName evidence="2">Uncharacterized protein</fullName>
    </submittedName>
</protein>
<feature type="region of interest" description="Disordered" evidence="1">
    <location>
        <begin position="48"/>
        <end position="68"/>
    </location>
</feature>
<sequence>MYLPIAAACGAAAKTGELSHAPPRLASSTAAAAAAVIALPSPSRQARTFSSAASAPGASPGCSIATRSSATSSIGLPEARERSAAISRLCALRRVARSAVVVALSLASRDRRGCTARSAGGEQKAAARDAAAARANISGGFERVDDQANQSLILHPSTGDHVIKWPVIRAHQSSPPRHYR</sequence>
<organism evidence="2 3">
    <name type="scientific">Prymnesium parvum</name>
    <name type="common">Toxic golden alga</name>
    <dbReference type="NCBI Taxonomy" id="97485"/>
    <lineage>
        <taxon>Eukaryota</taxon>
        <taxon>Haptista</taxon>
        <taxon>Haptophyta</taxon>
        <taxon>Prymnesiophyceae</taxon>
        <taxon>Prymnesiales</taxon>
        <taxon>Prymnesiaceae</taxon>
        <taxon>Prymnesium</taxon>
    </lineage>
</organism>
<proteinExistence type="predicted"/>
<reference evidence="2 3" key="1">
    <citation type="journal article" date="2024" name="Science">
        <title>Giant polyketide synthase enzymes in the biosynthesis of giant marine polyether toxins.</title>
        <authorList>
            <person name="Fallon T.R."/>
            <person name="Shende V.V."/>
            <person name="Wierzbicki I.H."/>
            <person name="Pendleton A.L."/>
            <person name="Watervoot N.F."/>
            <person name="Auber R.P."/>
            <person name="Gonzalez D.J."/>
            <person name="Wisecaver J.H."/>
            <person name="Moore B.S."/>
        </authorList>
    </citation>
    <scope>NUCLEOTIDE SEQUENCE [LARGE SCALE GENOMIC DNA]</scope>
    <source>
        <strain evidence="2 3">12B1</strain>
    </source>
</reference>
<keyword evidence="3" id="KW-1185">Reference proteome</keyword>